<dbReference type="Proteomes" id="UP001551584">
    <property type="component" value="Unassembled WGS sequence"/>
</dbReference>
<dbReference type="Pfam" id="PF06224">
    <property type="entry name" value="AlkZ-like"/>
    <property type="match status" value="1"/>
</dbReference>
<evidence type="ECO:0000313" key="1">
    <source>
        <dbReference type="EMBL" id="MEU9578037.1"/>
    </source>
</evidence>
<organism evidence="1 2">
    <name type="scientific">Streptomyces chilikensis</name>
    <dbReference type="NCBI Taxonomy" id="1194079"/>
    <lineage>
        <taxon>Bacteria</taxon>
        <taxon>Bacillati</taxon>
        <taxon>Actinomycetota</taxon>
        <taxon>Actinomycetes</taxon>
        <taxon>Kitasatosporales</taxon>
        <taxon>Streptomycetaceae</taxon>
        <taxon>Streptomyces</taxon>
    </lineage>
</organism>
<gene>
    <name evidence="1" type="ORF">AB0D95_12315</name>
</gene>
<dbReference type="InterPro" id="IPR009351">
    <property type="entry name" value="AlkZ-like"/>
</dbReference>
<dbReference type="PANTHER" id="PTHR38479:SF2">
    <property type="entry name" value="WINGED HELIX DNA-BINDING DOMAIN-CONTAINING PROTEIN"/>
    <property type="match status" value="1"/>
</dbReference>
<name>A0ABV3EPB4_9ACTN</name>
<proteinExistence type="predicted"/>
<dbReference type="EMBL" id="JBEZNA010000022">
    <property type="protein sequence ID" value="MEU9578037.1"/>
    <property type="molecule type" value="Genomic_DNA"/>
</dbReference>
<protein>
    <submittedName>
        <fullName evidence="1">Winged helix DNA-binding domain-containing protein</fullName>
    </submittedName>
</protein>
<sequence length="371" mass="39618">MKVTQDQVLAWRLRRQSLAPRTTASVADLVRRLAGVQAQVASSAELAVATRRLGPVPGAVEEALDSREVVRTWAMRGTLHLLTPDHMAAYLSLTAAARTWEKPSWQRAFGVSPEQMTALGEAVEEVLDGRTPTRQELTAALVARGGFAGLEEQLTSGWGAVLKPLAWTGRLCHGPNRGNRITFASPRDQVPGWAGVPEPEEAARTVVPAYLGAHGPATPEAFDAWLTRGSSRKAALRGWFASLGAGLTRVEVDGVSCYARTEDLDALAAAEPSREVRLLAGFDQYVLGPGTSDTRLLDAARRKAVSRAAGWISPVVVHRGRVVGVWEFTDAAIDVQLFGECPQVPGKALEAEAAHLAACTGRAATLSVRTV</sequence>
<dbReference type="PANTHER" id="PTHR38479">
    <property type="entry name" value="LMO0824 PROTEIN"/>
    <property type="match status" value="1"/>
</dbReference>
<evidence type="ECO:0000313" key="2">
    <source>
        <dbReference type="Proteomes" id="UP001551584"/>
    </source>
</evidence>
<keyword evidence="1" id="KW-0238">DNA-binding</keyword>
<keyword evidence="2" id="KW-1185">Reference proteome</keyword>
<dbReference type="GO" id="GO:0003677">
    <property type="term" value="F:DNA binding"/>
    <property type="evidence" value="ECO:0007669"/>
    <property type="project" value="UniProtKB-KW"/>
</dbReference>
<accession>A0ABV3EPB4</accession>
<dbReference type="RefSeq" id="WP_359271670.1">
    <property type="nucleotide sequence ID" value="NZ_JBEZNA010000022.1"/>
</dbReference>
<reference evidence="1 2" key="1">
    <citation type="submission" date="2024-06" db="EMBL/GenBank/DDBJ databases">
        <title>The Natural Products Discovery Center: Release of the First 8490 Sequenced Strains for Exploring Actinobacteria Biosynthetic Diversity.</title>
        <authorList>
            <person name="Kalkreuter E."/>
            <person name="Kautsar S.A."/>
            <person name="Yang D."/>
            <person name="Bader C.D."/>
            <person name="Teijaro C.N."/>
            <person name="Fluegel L."/>
            <person name="Davis C.M."/>
            <person name="Simpson J.R."/>
            <person name="Lauterbach L."/>
            <person name="Steele A.D."/>
            <person name="Gui C."/>
            <person name="Meng S."/>
            <person name="Li G."/>
            <person name="Viehrig K."/>
            <person name="Ye F."/>
            <person name="Su P."/>
            <person name="Kiefer A.F."/>
            <person name="Nichols A."/>
            <person name="Cepeda A.J."/>
            <person name="Yan W."/>
            <person name="Fan B."/>
            <person name="Jiang Y."/>
            <person name="Adhikari A."/>
            <person name="Zheng C.-J."/>
            <person name="Schuster L."/>
            <person name="Cowan T.M."/>
            <person name="Smanski M.J."/>
            <person name="Chevrette M.G."/>
            <person name="De Carvalho L.P.S."/>
            <person name="Shen B."/>
        </authorList>
    </citation>
    <scope>NUCLEOTIDE SEQUENCE [LARGE SCALE GENOMIC DNA]</scope>
    <source>
        <strain evidence="1 2">NPDC048117</strain>
    </source>
</reference>
<comment type="caution">
    <text evidence="1">The sequence shown here is derived from an EMBL/GenBank/DDBJ whole genome shotgun (WGS) entry which is preliminary data.</text>
</comment>